<gene>
    <name evidence="2" type="ORF">C0188_00470</name>
    <name evidence="1" type="ORF">ENO39_05145</name>
</gene>
<dbReference type="InterPro" id="IPR018632">
    <property type="entry name" value="AAA-associated_dom_C"/>
</dbReference>
<name>A0A2J6N8K1_9CREN</name>
<dbReference type="AlphaFoldDB" id="A0A2J6N8K1"/>
<organism evidence="2 3">
    <name type="scientific">Fervidicoccus fontis</name>
    <dbReference type="NCBI Taxonomy" id="683846"/>
    <lineage>
        <taxon>Archaea</taxon>
        <taxon>Thermoproteota</taxon>
        <taxon>Thermoprotei</taxon>
        <taxon>Fervidicoccales</taxon>
        <taxon>Fervidicoccaceae</taxon>
        <taxon>Fervidicoccus</taxon>
    </lineage>
</organism>
<dbReference type="Proteomes" id="UP000237153">
    <property type="component" value="Unassembled WGS sequence"/>
</dbReference>
<dbReference type="Pfam" id="PF09821">
    <property type="entry name" value="AAA_assoc_C"/>
    <property type="match status" value="1"/>
</dbReference>
<reference evidence="2 3" key="1">
    <citation type="submission" date="2018-01" db="EMBL/GenBank/DDBJ databases">
        <title>Metagenomic assembled genomes from two thermal pools in the Uzon Caldera, Kamchatka, Russia.</title>
        <authorList>
            <person name="Wilkins L."/>
            <person name="Ettinger C."/>
        </authorList>
    </citation>
    <scope>NUCLEOTIDE SEQUENCE [LARGE SCALE GENOMIC DNA]</scope>
    <source>
        <strain evidence="2">ZAV-06</strain>
    </source>
</reference>
<reference evidence="1" key="2">
    <citation type="journal article" date="2020" name="mSystems">
        <title>Genome- and Community-Level Interaction Insights into Carbon Utilization and Element Cycling Functions of Hydrothermarchaeota in Hydrothermal Sediment.</title>
        <authorList>
            <person name="Zhou Z."/>
            <person name="Liu Y."/>
            <person name="Xu W."/>
            <person name="Pan J."/>
            <person name="Luo Z.H."/>
            <person name="Li M."/>
        </authorList>
    </citation>
    <scope>NUCLEOTIDE SEQUENCE [LARGE SCALE GENOMIC DNA]</scope>
    <source>
        <strain evidence="1">SpSt-1261</strain>
    </source>
</reference>
<evidence type="ECO:0000313" key="3">
    <source>
        <dbReference type="Proteomes" id="UP000237153"/>
    </source>
</evidence>
<sequence>MNYKLNIEKEYVLPVSPKCISVDHVLGLVESLYSVGGMADVSYINDVTDVDIDVLPHAIDISERLGLISYNNGDLLLTDFGKKIAMAHHLEVRDLLKEKISTLQPIKDIIKKSRDSNNILTEDEVYQILSRYYGEEEIGKALKCISMWLFFFEIAYWDYEEGVLVVRNKIQ</sequence>
<comment type="caution">
    <text evidence="2">The sequence shown here is derived from an EMBL/GenBank/DDBJ whole genome shotgun (WGS) entry which is preliminary data.</text>
</comment>
<dbReference type="EMBL" id="PNIM01000001">
    <property type="protein sequence ID" value="PMB76133.1"/>
    <property type="molecule type" value="Genomic_DNA"/>
</dbReference>
<dbReference type="EMBL" id="DSFH01000062">
    <property type="protein sequence ID" value="HEW64421.1"/>
    <property type="molecule type" value="Genomic_DNA"/>
</dbReference>
<evidence type="ECO:0000313" key="2">
    <source>
        <dbReference type="EMBL" id="PMB76133.1"/>
    </source>
</evidence>
<evidence type="ECO:0000313" key="1">
    <source>
        <dbReference type="EMBL" id="HEW64421.1"/>
    </source>
</evidence>
<accession>A0A2J6N8K1</accession>
<proteinExistence type="predicted"/>
<dbReference type="Proteomes" id="UP000886076">
    <property type="component" value="Unassembled WGS sequence"/>
</dbReference>
<protein>
    <submittedName>
        <fullName evidence="2">Uncharacterized protein</fullName>
    </submittedName>
</protein>